<feature type="domain" description="HTH luxR-type" evidence="1">
    <location>
        <begin position="252"/>
        <end position="317"/>
    </location>
</feature>
<dbReference type="CDD" id="cd06170">
    <property type="entry name" value="LuxR_C_like"/>
    <property type="match status" value="1"/>
</dbReference>
<gene>
    <name evidence="2" type="ORF">EV192_12162</name>
</gene>
<dbReference type="InterPro" id="IPR051797">
    <property type="entry name" value="TrmB-like"/>
</dbReference>
<evidence type="ECO:0000313" key="3">
    <source>
        <dbReference type="Proteomes" id="UP000295680"/>
    </source>
</evidence>
<dbReference type="PRINTS" id="PR00038">
    <property type="entry name" value="HTHLUXR"/>
</dbReference>
<dbReference type="SUPFAM" id="SSF46894">
    <property type="entry name" value="C-terminal effector domain of the bipartite response regulators"/>
    <property type="match status" value="1"/>
</dbReference>
<dbReference type="Gene3D" id="1.10.10.10">
    <property type="entry name" value="Winged helix-like DNA-binding domain superfamily/Winged helix DNA-binding domain"/>
    <property type="match status" value="1"/>
</dbReference>
<dbReference type="PANTHER" id="PTHR34293">
    <property type="entry name" value="HTH-TYPE TRANSCRIPTIONAL REGULATOR TRMBL2"/>
    <property type="match status" value="1"/>
</dbReference>
<dbReference type="AlphaFoldDB" id="A0A4R2IMU6"/>
<dbReference type="SMART" id="SM00421">
    <property type="entry name" value="HTH_LUXR"/>
    <property type="match status" value="1"/>
</dbReference>
<dbReference type="InterPro" id="IPR000792">
    <property type="entry name" value="Tscrpt_reg_LuxR_C"/>
</dbReference>
<keyword evidence="3" id="KW-1185">Reference proteome</keyword>
<dbReference type="GO" id="GO:0003677">
    <property type="term" value="F:DNA binding"/>
    <property type="evidence" value="ECO:0007669"/>
    <property type="project" value="InterPro"/>
</dbReference>
<evidence type="ECO:0000259" key="1">
    <source>
        <dbReference type="PROSITE" id="PS50043"/>
    </source>
</evidence>
<proteinExistence type="predicted"/>
<reference evidence="2 3" key="1">
    <citation type="submission" date="2019-03" db="EMBL/GenBank/DDBJ databases">
        <title>Genomic Encyclopedia of Type Strains, Phase IV (KMG-IV): sequencing the most valuable type-strain genomes for metagenomic binning, comparative biology and taxonomic classification.</title>
        <authorList>
            <person name="Goeker M."/>
        </authorList>
    </citation>
    <scope>NUCLEOTIDE SEQUENCE [LARGE SCALE GENOMIC DNA]</scope>
    <source>
        <strain evidence="2 3">DSM 45934</strain>
    </source>
</reference>
<dbReference type="GO" id="GO:0006355">
    <property type="term" value="P:regulation of DNA-templated transcription"/>
    <property type="evidence" value="ECO:0007669"/>
    <property type="project" value="InterPro"/>
</dbReference>
<dbReference type="EMBL" id="SLWS01000021">
    <property type="protein sequence ID" value="TCO45298.1"/>
    <property type="molecule type" value="Genomic_DNA"/>
</dbReference>
<sequence>MRTGLTSVLSESAAELYERLIASGGLSLSDHPDLPGSAAARELIDKGFARERYVDRPKIVPVEPISAVDNAILTKQWQILDQYQALLRLRDEMQALQRIYLSATVAEEPRDLVRILTDPDEIGALSVELCLSAQHEVASLETGYFSRPPDPRSARGVPAEVLERGVRFRNIYAQAALEVPGAADMLRISREAGWQCRVYPRLPMRMVLVDERAALLPLARTGVEGALLVRAPVITAALRTYFELLWNRAISLDVNPAKVSPEQDQVLRLVLTGMTDTAIARHLGVSERTVRRHIQALLAALGVTNRITLAVAAIREGWAD</sequence>
<name>A0A4R2IMU6_9PSEU</name>
<dbReference type="InterPro" id="IPR016032">
    <property type="entry name" value="Sig_transdc_resp-reg_C-effctor"/>
</dbReference>
<dbReference type="Pfam" id="PF00196">
    <property type="entry name" value="GerE"/>
    <property type="match status" value="1"/>
</dbReference>
<protein>
    <submittedName>
        <fullName evidence="2">Regulatory LuxR family protein</fullName>
    </submittedName>
</protein>
<accession>A0A4R2IMU6</accession>
<dbReference type="Proteomes" id="UP000295680">
    <property type="component" value="Unassembled WGS sequence"/>
</dbReference>
<organism evidence="2 3">
    <name type="scientific">Actinocrispum wychmicini</name>
    <dbReference type="NCBI Taxonomy" id="1213861"/>
    <lineage>
        <taxon>Bacteria</taxon>
        <taxon>Bacillati</taxon>
        <taxon>Actinomycetota</taxon>
        <taxon>Actinomycetes</taxon>
        <taxon>Pseudonocardiales</taxon>
        <taxon>Pseudonocardiaceae</taxon>
        <taxon>Actinocrispum</taxon>
    </lineage>
</organism>
<dbReference type="InterPro" id="IPR036388">
    <property type="entry name" value="WH-like_DNA-bd_sf"/>
</dbReference>
<dbReference type="RefSeq" id="WP_132126185.1">
    <property type="nucleotide sequence ID" value="NZ_SLWS01000021.1"/>
</dbReference>
<dbReference type="OrthoDB" id="5932488at2"/>
<comment type="caution">
    <text evidence="2">The sequence shown here is derived from an EMBL/GenBank/DDBJ whole genome shotgun (WGS) entry which is preliminary data.</text>
</comment>
<dbReference type="PANTHER" id="PTHR34293:SF1">
    <property type="entry name" value="HTH-TYPE TRANSCRIPTIONAL REGULATOR TRMBL2"/>
    <property type="match status" value="1"/>
</dbReference>
<evidence type="ECO:0000313" key="2">
    <source>
        <dbReference type="EMBL" id="TCO45298.1"/>
    </source>
</evidence>
<dbReference type="PROSITE" id="PS50043">
    <property type="entry name" value="HTH_LUXR_2"/>
    <property type="match status" value="1"/>
</dbReference>